<evidence type="ECO:0000313" key="2">
    <source>
        <dbReference type="Proteomes" id="UP000249891"/>
    </source>
</evidence>
<protein>
    <submittedName>
        <fullName evidence="1">Endo-beta-mannanase</fullName>
    </submittedName>
</protein>
<dbReference type="PROSITE" id="PS51257">
    <property type="entry name" value="PROKAR_LIPOPROTEIN"/>
    <property type="match status" value="1"/>
</dbReference>
<dbReference type="RefSeq" id="WP_128090784.1">
    <property type="nucleotide sequence ID" value="NZ_UARG01000017.1"/>
</dbReference>
<accession>A0A2X2RFI0</accession>
<name>A0A2X2RFI0_CAPOC</name>
<dbReference type="Gene3D" id="3.20.20.80">
    <property type="entry name" value="Glycosidases"/>
    <property type="match status" value="1"/>
</dbReference>
<dbReference type="SUPFAM" id="SSF51445">
    <property type="entry name" value="(Trans)glycosidases"/>
    <property type="match status" value="1"/>
</dbReference>
<proteinExistence type="predicted"/>
<gene>
    <name evidence="1" type="ORF">NCTC11546_00409</name>
</gene>
<sequence>MKGKYLLLFFVLLIACKDEKSNPENKEPKAGAGLRIATAYGAPNVDKWIANAKAMGINCMRLTDMIQKDKGHLQDLTSDPEHKFDEMDKKVAKIVASGMTYVLDLSYIRNQLIKEGINPYSPSTDWTPYLQVVLNRTPIKGYTYKNDPHLAFIAIAGEPFSKYNDNPIEKAGNKANLIAFYKRLALQLKRMGVTRPISAGGFLHQGKDGWGTDADLGFKEIWSLPEIDIPTIHVYDDDAINSIPQLVAFCHSIGKPLVIEETGKEYKGNDAERAKWFEKIASKIKDSQAFPDGIGLWNIGEMNGFDVCADEHPITTKAVRELMLLTQSKLLN</sequence>
<dbReference type="AlphaFoldDB" id="A0A2X2RFI0"/>
<organism evidence="1 2">
    <name type="scientific">Capnocytophaga ochracea</name>
    <dbReference type="NCBI Taxonomy" id="1018"/>
    <lineage>
        <taxon>Bacteria</taxon>
        <taxon>Pseudomonadati</taxon>
        <taxon>Bacteroidota</taxon>
        <taxon>Flavobacteriia</taxon>
        <taxon>Flavobacteriales</taxon>
        <taxon>Flavobacteriaceae</taxon>
        <taxon>Capnocytophaga</taxon>
    </lineage>
</organism>
<evidence type="ECO:0000313" key="1">
    <source>
        <dbReference type="EMBL" id="SQA77207.1"/>
    </source>
</evidence>
<dbReference type="EMBL" id="UARG01000017">
    <property type="protein sequence ID" value="SQA77207.1"/>
    <property type="molecule type" value="Genomic_DNA"/>
</dbReference>
<dbReference type="InterPro" id="IPR017853">
    <property type="entry name" value="GH"/>
</dbReference>
<dbReference type="Proteomes" id="UP000249891">
    <property type="component" value="Unassembled WGS sequence"/>
</dbReference>
<reference evidence="1 2" key="1">
    <citation type="submission" date="2018-06" db="EMBL/GenBank/DDBJ databases">
        <authorList>
            <consortium name="Pathogen Informatics"/>
            <person name="Doyle S."/>
        </authorList>
    </citation>
    <scope>NUCLEOTIDE SEQUENCE [LARGE SCALE GENOMIC DNA]</scope>
    <source>
        <strain evidence="1 2">NCTC11546</strain>
    </source>
</reference>